<dbReference type="PANTHER" id="PTHR47784">
    <property type="entry name" value="STEROL UPTAKE CONTROL PROTEIN 2"/>
    <property type="match status" value="1"/>
</dbReference>
<evidence type="ECO:0000256" key="1">
    <source>
        <dbReference type="ARBA" id="ARBA00023242"/>
    </source>
</evidence>
<proteinExistence type="predicted"/>
<evidence type="ECO:0000256" key="2">
    <source>
        <dbReference type="SAM" id="MobiDB-lite"/>
    </source>
</evidence>
<dbReference type="PANTHER" id="PTHR47784:SF7">
    <property type="entry name" value="ZN(II)2CYS6 TRANSCRIPTION FACTOR (EUROFUNG)"/>
    <property type="match status" value="1"/>
</dbReference>
<dbReference type="Pfam" id="PF00172">
    <property type="entry name" value="Zn_clus"/>
    <property type="match status" value="1"/>
</dbReference>
<dbReference type="EMBL" id="JAADYS010000157">
    <property type="protein sequence ID" value="KAF4471867.1"/>
    <property type="molecule type" value="Genomic_DNA"/>
</dbReference>
<keyword evidence="5" id="KW-1185">Reference proteome</keyword>
<accession>A0A8H4LQ05</accession>
<feature type="region of interest" description="Disordered" evidence="2">
    <location>
        <begin position="1"/>
        <end position="26"/>
    </location>
</feature>
<dbReference type="InterPro" id="IPR053157">
    <property type="entry name" value="Sterol_Uptake_Regulator"/>
</dbReference>
<keyword evidence="1" id="KW-0539">Nucleus</keyword>
<dbReference type="PROSITE" id="PS50048">
    <property type="entry name" value="ZN2_CY6_FUNGAL_2"/>
    <property type="match status" value="1"/>
</dbReference>
<dbReference type="SUPFAM" id="SSF57701">
    <property type="entry name" value="Zn2/Cys6 DNA-binding domain"/>
    <property type="match status" value="1"/>
</dbReference>
<reference evidence="4 5" key="1">
    <citation type="submission" date="2020-01" db="EMBL/GenBank/DDBJ databases">
        <title>Identification and distribution of gene clusters putatively required for synthesis of sphingolipid metabolism inhibitors in phylogenetically diverse species of the filamentous fungus Fusarium.</title>
        <authorList>
            <person name="Kim H.-S."/>
            <person name="Busman M."/>
            <person name="Brown D.W."/>
            <person name="Divon H."/>
            <person name="Uhlig S."/>
            <person name="Proctor R.H."/>
        </authorList>
    </citation>
    <scope>NUCLEOTIDE SEQUENCE [LARGE SCALE GENOMIC DNA]</scope>
    <source>
        <strain evidence="4 5">NRRL 20459</strain>
    </source>
</reference>
<dbReference type="InterPro" id="IPR021858">
    <property type="entry name" value="Fun_TF"/>
</dbReference>
<dbReference type="InterPro" id="IPR001138">
    <property type="entry name" value="Zn2Cys6_DnaBD"/>
</dbReference>
<evidence type="ECO:0000313" key="4">
    <source>
        <dbReference type="EMBL" id="KAF4471867.1"/>
    </source>
</evidence>
<dbReference type="Proteomes" id="UP000554235">
    <property type="component" value="Unassembled WGS sequence"/>
</dbReference>
<name>A0A8H4LQ05_9HYPO</name>
<protein>
    <submittedName>
        <fullName evidence="4">Sterol uptake control 2</fullName>
    </submittedName>
</protein>
<feature type="domain" description="Zn(2)-C6 fungal-type" evidence="3">
    <location>
        <begin position="25"/>
        <end position="55"/>
    </location>
</feature>
<dbReference type="PROSITE" id="PS00463">
    <property type="entry name" value="ZN2_CY6_FUNGAL_1"/>
    <property type="match status" value="1"/>
</dbReference>
<dbReference type="SMART" id="SM00066">
    <property type="entry name" value="GAL4"/>
    <property type="match status" value="1"/>
</dbReference>
<feature type="region of interest" description="Disordered" evidence="2">
    <location>
        <begin position="58"/>
        <end position="89"/>
    </location>
</feature>
<dbReference type="AlphaFoldDB" id="A0A8H4LQ05"/>
<dbReference type="InterPro" id="IPR036864">
    <property type="entry name" value="Zn2-C6_fun-type_DNA-bd_sf"/>
</dbReference>
<evidence type="ECO:0000313" key="5">
    <source>
        <dbReference type="Proteomes" id="UP000554235"/>
    </source>
</evidence>
<gene>
    <name evidence="4" type="ORF">FALBO_1233</name>
</gene>
<evidence type="ECO:0000259" key="3">
    <source>
        <dbReference type="PROSITE" id="PS50048"/>
    </source>
</evidence>
<dbReference type="Pfam" id="PF11951">
    <property type="entry name" value="Fungal_trans_2"/>
    <property type="match status" value="1"/>
</dbReference>
<dbReference type="GO" id="GO:0008270">
    <property type="term" value="F:zinc ion binding"/>
    <property type="evidence" value="ECO:0007669"/>
    <property type="project" value="InterPro"/>
</dbReference>
<dbReference type="OrthoDB" id="3546279at2759"/>
<organism evidence="4 5">
    <name type="scientific">Fusarium albosuccineum</name>
    <dbReference type="NCBI Taxonomy" id="1237068"/>
    <lineage>
        <taxon>Eukaryota</taxon>
        <taxon>Fungi</taxon>
        <taxon>Dikarya</taxon>
        <taxon>Ascomycota</taxon>
        <taxon>Pezizomycotina</taxon>
        <taxon>Sordariomycetes</taxon>
        <taxon>Hypocreomycetidae</taxon>
        <taxon>Hypocreales</taxon>
        <taxon>Nectriaceae</taxon>
        <taxon>Fusarium</taxon>
        <taxon>Fusarium decemcellulare species complex</taxon>
    </lineage>
</organism>
<feature type="compositionally biased region" description="Polar residues" evidence="2">
    <location>
        <begin position="63"/>
        <end position="89"/>
    </location>
</feature>
<dbReference type="PRINTS" id="PR00755">
    <property type="entry name" value="AFLATOXINBRP"/>
</dbReference>
<dbReference type="GO" id="GO:0001228">
    <property type="term" value="F:DNA-binding transcription activator activity, RNA polymerase II-specific"/>
    <property type="evidence" value="ECO:0007669"/>
    <property type="project" value="TreeGrafter"/>
</dbReference>
<sequence>MAPFDEAAEDRDPKRRKPHTKSRNGCVDCRKRRVKCSEEKPSCRACVRRRVRCQYRDEPSLLPSPSSIQGGNTPTSSPSTHDTNQQSAHDSSSLFLGYRTIPIGCGSQNSSHPSFCIHDMALLHHWTVSTSHEIYKNSEMSTFWQVVVPQIGFEHSFVMNGILGLAALHLAHLSPSEKHRHLVDAASHHSKALQGFQHALNSSDGQNSNALFIWSTLNLVYVFGISGRLSDDLENDSSRMNRNDRILGVEWIPMIRGIEAVVHPTHNAIESGPLGQLMNVGNWFELDPDSNPDAADQYFVRLRNSWEHSPDAETYEEALRVVRKCSFFITQFKDMDAETLNKWGYNRDWSGPLLFIVFAPKPYFDLLHQRQPPALILFAFFGALFHYQNDCWFLGGWGRNIVEVVDDILGGYWRSWIEWPLEIVGLR</sequence>
<dbReference type="CDD" id="cd00067">
    <property type="entry name" value="GAL4"/>
    <property type="match status" value="1"/>
</dbReference>
<dbReference type="Gene3D" id="4.10.240.10">
    <property type="entry name" value="Zn(2)-C6 fungal-type DNA-binding domain"/>
    <property type="match status" value="1"/>
</dbReference>
<comment type="caution">
    <text evidence="4">The sequence shown here is derived from an EMBL/GenBank/DDBJ whole genome shotgun (WGS) entry which is preliminary data.</text>
</comment>